<feature type="region of interest" description="Disordered" evidence="4">
    <location>
        <begin position="131"/>
        <end position="249"/>
    </location>
</feature>
<dbReference type="GO" id="GO:1990189">
    <property type="term" value="F:protein N-terminal-serine acetyltransferase activity"/>
    <property type="evidence" value="ECO:0007669"/>
    <property type="project" value="TreeGrafter"/>
</dbReference>
<keyword evidence="7" id="KW-1185">Reference proteome</keyword>
<feature type="compositionally biased region" description="Low complexity" evidence="4">
    <location>
        <begin position="166"/>
        <end position="177"/>
    </location>
</feature>
<dbReference type="Proteomes" id="UP000011083">
    <property type="component" value="Unassembled WGS sequence"/>
</dbReference>
<evidence type="ECO:0000313" key="7">
    <source>
        <dbReference type="Proteomes" id="UP000011083"/>
    </source>
</evidence>
<dbReference type="PROSITE" id="PS51186">
    <property type="entry name" value="GNAT"/>
    <property type="match status" value="1"/>
</dbReference>
<dbReference type="PANTHER" id="PTHR23091:SF4">
    <property type="entry name" value="N-TERMINAL AMINO-ACID N(ALPHA)-ACETYLTRANSFERASE NATA"/>
    <property type="match status" value="1"/>
</dbReference>
<dbReference type="GO" id="GO:0031415">
    <property type="term" value="C:NatA complex"/>
    <property type="evidence" value="ECO:0007669"/>
    <property type="project" value="InterPro"/>
</dbReference>
<dbReference type="RefSeq" id="XP_004340547.1">
    <property type="nucleotide sequence ID" value="XM_004340499.1"/>
</dbReference>
<dbReference type="SUPFAM" id="SSF55729">
    <property type="entry name" value="Acyl-CoA N-acyltransferases (Nat)"/>
    <property type="match status" value="1"/>
</dbReference>
<dbReference type="GO" id="GO:1990190">
    <property type="term" value="F:protein-N-terminal-glutamate acetyltransferase activity"/>
    <property type="evidence" value="ECO:0007669"/>
    <property type="project" value="TreeGrafter"/>
</dbReference>
<feature type="compositionally biased region" description="Low complexity" evidence="4">
    <location>
        <begin position="200"/>
        <end position="214"/>
    </location>
</feature>
<dbReference type="VEuPathDB" id="AmoebaDB:ACA1_045410"/>
<gene>
    <name evidence="6" type="ORF">ACA1_045410</name>
</gene>
<dbReference type="STRING" id="1257118.L8H168"/>
<dbReference type="OMA" id="YKRICTE"/>
<dbReference type="InterPro" id="IPR016181">
    <property type="entry name" value="Acyl_CoA_acyltransferase"/>
</dbReference>
<feature type="domain" description="N-acetyltransferase" evidence="5">
    <location>
        <begin position="1"/>
        <end position="133"/>
    </location>
</feature>
<dbReference type="InterPro" id="IPR000182">
    <property type="entry name" value="GNAT_dom"/>
</dbReference>
<proteinExistence type="inferred from homology"/>
<feature type="compositionally biased region" description="Basic and acidic residues" evidence="4">
    <location>
        <begin position="240"/>
        <end position="249"/>
    </location>
</feature>
<dbReference type="AlphaFoldDB" id="L8H168"/>
<evidence type="ECO:0000256" key="4">
    <source>
        <dbReference type="SAM" id="MobiDB-lite"/>
    </source>
</evidence>
<dbReference type="OrthoDB" id="25586at2759"/>
<feature type="compositionally biased region" description="Basic residues" evidence="4">
    <location>
        <begin position="227"/>
        <end position="236"/>
    </location>
</feature>
<dbReference type="Pfam" id="PF00583">
    <property type="entry name" value="Acetyltransf_1"/>
    <property type="match status" value="1"/>
</dbReference>
<dbReference type="KEGG" id="acan:ACA1_045410"/>
<name>L8H168_ACACF</name>
<evidence type="ECO:0000259" key="5">
    <source>
        <dbReference type="PROSITE" id="PS51186"/>
    </source>
</evidence>
<organism evidence="6 7">
    <name type="scientific">Acanthamoeba castellanii (strain ATCC 30010 / Neff)</name>
    <dbReference type="NCBI Taxonomy" id="1257118"/>
    <lineage>
        <taxon>Eukaryota</taxon>
        <taxon>Amoebozoa</taxon>
        <taxon>Discosea</taxon>
        <taxon>Longamoebia</taxon>
        <taxon>Centramoebida</taxon>
        <taxon>Acanthamoebidae</taxon>
        <taxon>Acanthamoeba</taxon>
    </lineage>
</organism>
<dbReference type="Gene3D" id="3.40.630.30">
    <property type="match status" value="1"/>
</dbReference>
<dbReference type="GeneID" id="14919282"/>
<keyword evidence="1 6" id="KW-0808">Transferase</keyword>
<reference evidence="6 7" key="1">
    <citation type="journal article" date="2013" name="Genome Biol.">
        <title>Genome of Acanthamoeba castellanii highlights extensive lateral gene transfer and early evolution of tyrosine kinase signaling.</title>
        <authorList>
            <person name="Clarke M."/>
            <person name="Lohan A.J."/>
            <person name="Liu B."/>
            <person name="Lagkouvardos I."/>
            <person name="Roy S."/>
            <person name="Zafar N."/>
            <person name="Bertelli C."/>
            <person name="Schilde C."/>
            <person name="Kianianmomeni A."/>
            <person name="Burglin T.R."/>
            <person name="Frech C."/>
            <person name="Turcotte B."/>
            <person name="Kopec K.O."/>
            <person name="Synnott J.M."/>
            <person name="Choo C."/>
            <person name="Paponov I."/>
            <person name="Finkler A."/>
            <person name="Soon Heng Tan C."/>
            <person name="Hutchins A.P."/>
            <person name="Weinmeier T."/>
            <person name="Rattei T."/>
            <person name="Chu J.S."/>
            <person name="Gimenez G."/>
            <person name="Irimia M."/>
            <person name="Rigden D.J."/>
            <person name="Fitzpatrick D.A."/>
            <person name="Lorenzo-Morales J."/>
            <person name="Bateman A."/>
            <person name="Chiu C.H."/>
            <person name="Tang P."/>
            <person name="Hegemann P."/>
            <person name="Fromm H."/>
            <person name="Raoult D."/>
            <person name="Greub G."/>
            <person name="Miranda-Saavedra D."/>
            <person name="Chen N."/>
            <person name="Nash P."/>
            <person name="Ginger M.L."/>
            <person name="Horn M."/>
            <person name="Schaap P."/>
            <person name="Caler L."/>
            <person name="Loftus B."/>
        </authorList>
    </citation>
    <scope>NUCLEOTIDE SEQUENCE [LARGE SCALE GENOMIC DNA]</scope>
    <source>
        <strain evidence="6 7">Neff</strain>
    </source>
</reference>
<feature type="compositionally biased region" description="Low complexity" evidence="4">
    <location>
        <begin position="145"/>
        <end position="158"/>
    </location>
</feature>
<dbReference type="PANTHER" id="PTHR23091">
    <property type="entry name" value="N-TERMINAL ACETYLTRANSFERASE"/>
    <property type="match status" value="1"/>
</dbReference>
<dbReference type="EMBL" id="KB007952">
    <property type="protein sequence ID" value="ELR18508.1"/>
    <property type="molecule type" value="Genomic_DNA"/>
</dbReference>
<evidence type="ECO:0000313" key="6">
    <source>
        <dbReference type="EMBL" id="ELR18508.1"/>
    </source>
</evidence>
<dbReference type="CDD" id="cd04301">
    <property type="entry name" value="NAT_SF"/>
    <property type="match status" value="1"/>
</dbReference>
<feature type="compositionally biased region" description="Basic and acidic residues" evidence="4">
    <location>
        <begin position="131"/>
        <end position="144"/>
    </location>
</feature>
<accession>L8H168</accession>
<protein>
    <submittedName>
        <fullName evidence="6">Acetyltransferase, putative</fullName>
    </submittedName>
</protein>
<comment type="similarity">
    <text evidence="3">Belongs to the acetyltransferase family. ARD1 subfamily.</text>
</comment>
<evidence type="ECO:0000256" key="1">
    <source>
        <dbReference type="ARBA" id="ARBA00022679"/>
    </source>
</evidence>
<sequence length="249" mass="26238">MPISTMKYYLYHGLSWPSLSFLARDYSTGKVVGYVLAKMEEDPEDEDEQHGHITSLAVLSSHRKLGLATKLMKAAERAMLENYDAAFVSLHVRVSNRAALHLYTNTLGFSVTKTEVGYYADNEDAYAMQKSLREPKSAKKEEKATTAAAGKRGATRAAGKGGKGHTAGAAAATAALQEDQKVEETTTTTEATDAKEEKPAAAAAAKATPAAAGAAAGGGGAASSKNAAKKRRRQKQKQAGGEEKKAEGS</sequence>
<evidence type="ECO:0000256" key="2">
    <source>
        <dbReference type="ARBA" id="ARBA00023315"/>
    </source>
</evidence>
<dbReference type="InterPro" id="IPR045047">
    <property type="entry name" value="Ard1-like"/>
</dbReference>
<keyword evidence="2" id="KW-0012">Acyltransferase</keyword>
<evidence type="ECO:0000256" key="3">
    <source>
        <dbReference type="ARBA" id="ARBA00025786"/>
    </source>
</evidence>